<dbReference type="PANTHER" id="PTHR33269:SF17">
    <property type="entry name" value="NADH-UBIQUINONE OXIDOREDUCTASE CHAIN 6"/>
    <property type="match status" value="1"/>
</dbReference>
<keyword evidence="2" id="KW-1133">Transmembrane helix</keyword>
<feature type="transmembrane region" description="Helical" evidence="2">
    <location>
        <begin position="59"/>
        <end position="78"/>
    </location>
</feature>
<proteinExistence type="inferred from homology"/>
<dbReference type="EMBL" id="CP092109">
    <property type="protein sequence ID" value="UWZ80048.1"/>
    <property type="molecule type" value="Genomic_DNA"/>
</dbReference>
<sequence length="174" mass="18998">MSVFHYLAEAVFFGFIVLVFFGGLLTVLARFLMHAVLGLAVAFVGLAGLFFHLGSPFMAMMQILIYVGAVCVMLVFGIMVGQAPTRTEQLGRRGNNQFLAVSTCSLGFVLVTATLVRTRWIAVSERIGDFSLQHLGESFLHQFVLAFELISVVLLVAIIGALIIARKPQETLES</sequence>
<comment type="similarity">
    <text evidence="1 2">Belongs to the complex I subunit 6 family.</text>
</comment>
<keyword evidence="4" id="KW-1185">Reference proteome</keyword>
<comment type="subcellular location">
    <subcellularLocation>
        <location evidence="2">Cell membrane</location>
        <topology evidence="2">Multi-pass membrane protein</topology>
    </subcellularLocation>
</comment>
<feature type="transmembrane region" description="Helical" evidence="2">
    <location>
        <begin position="98"/>
        <end position="120"/>
    </location>
</feature>
<dbReference type="Proteomes" id="UP001060414">
    <property type="component" value="Chromosome"/>
</dbReference>
<dbReference type="Pfam" id="PF00499">
    <property type="entry name" value="Oxidored_q3"/>
    <property type="match status" value="1"/>
</dbReference>
<dbReference type="PANTHER" id="PTHR33269">
    <property type="entry name" value="NADH-UBIQUINONE OXIDOREDUCTASE CHAIN 6"/>
    <property type="match status" value="1"/>
</dbReference>
<organism evidence="3 4">
    <name type="scientific">Geoalkalibacter halelectricus</name>
    <dbReference type="NCBI Taxonomy" id="2847045"/>
    <lineage>
        <taxon>Bacteria</taxon>
        <taxon>Pseudomonadati</taxon>
        <taxon>Thermodesulfobacteriota</taxon>
        <taxon>Desulfuromonadia</taxon>
        <taxon>Desulfuromonadales</taxon>
        <taxon>Geoalkalibacteraceae</taxon>
        <taxon>Geoalkalibacter</taxon>
    </lineage>
</organism>
<feature type="transmembrane region" description="Helical" evidence="2">
    <location>
        <begin position="35"/>
        <end position="53"/>
    </location>
</feature>
<dbReference type="RefSeq" id="WP_260748403.1">
    <property type="nucleotide sequence ID" value="NZ_CP092109.1"/>
</dbReference>
<dbReference type="InterPro" id="IPR001457">
    <property type="entry name" value="NADH_UbQ/plastoQ_OxRdtase_su6"/>
</dbReference>
<keyword evidence="3" id="KW-0560">Oxidoreductase</keyword>
<dbReference type="EC" id="7.1.1.-" evidence="2"/>
<evidence type="ECO:0000256" key="1">
    <source>
        <dbReference type="ARBA" id="ARBA00005698"/>
    </source>
</evidence>
<feature type="transmembrane region" description="Helical" evidence="2">
    <location>
        <begin position="6"/>
        <end position="28"/>
    </location>
</feature>
<protein>
    <recommendedName>
        <fullName evidence="2">NADH-quinone oxidoreductase subunit J</fullName>
        <ecNumber evidence="2">7.1.1.-</ecNumber>
    </recommendedName>
</protein>
<evidence type="ECO:0000313" key="3">
    <source>
        <dbReference type="EMBL" id="UWZ80048.1"/>
    </source>
</evidence>
<dbReference type="Gene3D" id="1.20.120.1200">
    <property type="entry name" value="NADH-ubiquinone/plastoquinone oxidoreductase chain 6, subunit NuoJ"/>
    <property type="match status" value="1"/>
</dbReference>
<keyword evidence="2" id="KW-0812">Transmembrane</keyword>
<comment type="catalytic activity">
    <reaction evidence="2">
        <text>a quinone + NADH + 5 H(+)(in) = a quinol + NAD(+) + 4 H(+)(out)</text>
        <dbReference type="Rhea" id="RHEA:57888"/>
        <dbReference type="ChEBI" id="CHEBI:15378"/>
        <dbReference type="ChEBI" id="CHEBI:24646"/>
        <dbReference type="ChEBI" id="CHEBI:57540"/>
        <dbReference type="ChEBI" id="CHEBI:57945"/>
        <dbReference type="ChEBI" id="CHEBI:132124"/>
    </reaction>
</comment>
<accession>A0ABY5ZN36</accession>
<feature type="transmembrane region" description="Helical" evidence="2">
    <location>
        <begin position="140"/>
        <end position="165"/>
    </location>
</feature>
<keyword evidence="2" id="KW-0874">Quinone</keyword>
<evidence type="ECO:0000256" key="2">
    <source>
        <dbReference type="RuleBase" id="RU004429"/>
    </source>
</evidence>
<evidence type="ECO:0000313" key="4">
    <source>
        <dbReference type="Proteomes" id="UP001060414"/>
    </source>
</evidence>
<dbReference type="InterPro" id="IPR042106">
    <property type="entry name" value="Nuo/plastoQ_OxRdtase_6_NuoJ"/>
</dbReference>
<keyword evidence="2" id="KW-0520">NAD</keyword>
<reference evidence="3" key="1">
    <citation type="journal article" date="2022" name="Environ. Microbiol.">
        <title>Geoalkalibacter halelectricus SAP #1 sp. nov. possessing extracellular electron transfer and mineral#reducing capabilities from a haloalkaline environment.</title>
        <authorList>
            <person name="Yadav S."/>
            <person name="Singh R."/>
            <person name="Sundharam S.S."/>
            <person name="Chaudhary S."/>
            <person name="Krishnamurthi S."/>
            <person name="Patil S.A."/>
        </authorList>
    </citation>
    <scope>NUCLEOTIDE SEQUENCE</scope>
    <source>
        <strain evidence="3">SAP-1</strain>
    </source>
</reference>
<name>A0ABY5ZN36_9BACT</name>
<dbReference type="GO" id="GO:0050136">
    <property type="term" value="F:NADH dehydrogenase (quinone) (non-electrogenic) activity"/>
    <property type="evidence" value="ECO:0007669"/>
    <property type="project" value="UniProtKB-EC"/>
</dbReference>
<comment type="function">
    <text evidence="2">NDH-1 shuttles electrons from NADH, via FMN and iron-sulfur (Fe-S) centers, to quinones in the respiratory chain. Couples the redox reaction to proton translocation (for every two electrons transferred, four hydrogen ions are translocated across the cytoplasmic membrane), and thus conserves the redox energy in a proton gradient.</text>
</comment>
<gene>
    <name evidence="3" type="ORF">L9S41_01315</name>
</gene>
<keyword evidence="2" id="KW-0472">Membrane</keyword>
<keyword evidence="2" id="KW-1003">Cell membrane</keyword>